<dbReference type="InterPro" id="IPR036412">
    <property type="entry name" value="HAD-like_sf"/>
</dbReference>
<feature type="transmembrane region" description="Helical" evidence="17">
    <location>
        <begin position="394"/>
        <end position="423"/>
    </location>
</feature>
<comment type="caution">
    <text evidence="19">The sequence shown here is derived from an EMBL/GenBank/DDBJ whole genome shotgun (WGS) entry which is preliminary data.</text>
</comment>
<evidence type="ECO:0000313" key="19">
    <source>
        <dbReference type="EMBL" id="KAJ7982274.1"/>
    </source>
</evidence>
<feature type="transmembrane region" description="Helical" evidence="17">
    <location>
        <begin position="352"/>
        <end position="374"/>
    </location>
</feature>
<evidence type="ECO:0000256" key="5">
    <source>
        <dbReference type="ARBA" id="ARBA00022692"/>
    </source>
</evidence>
<dbReference type="PANTHER" id="PTHR24093:SF448">
    <property type="entry name" value="CALCIUM-TRANSPORTING ATPASE"/>
    <property type="match status" value="1"/>
</dbReference>
<feature type="transmembrane region" description="Helical" evidence="17">
    <location>
        <begin position="917"/>
        <end position="935"/>
    </location>
</feature>
<dbReference type="GO" id="GO:0005388">
    <property type="term" value="F:P-type calcium transporter activity"/>
    <property type="evidence" value="ECO:0007669"/>
    <property type="project" value="UniProtKB-EC"/>
</dbReference>
<evidence type="ECO:0000256" key="14">
    <source>
        <dbReference type="ARBA" id="ARBA00023065"/>
    </source>
</evidence>
<keyword evidence="6" id="KW-0479">Metal-binding</keyword>
<evidence type="ECO:0000256" key="9">
    <source>
        <dbReference type="ARBA" id="ARBA00022840"/>
    </source>
</evidence>
<dbReference type="FunFam" id="2.70.150.10:FF:000006">
    <property type="entry name" value="Calcium-transporting ATPase"/>
    <property type="match status" value="1"/>
</dbReference>
<keyword evidence="9 17" id="KW-0067">ATP-binding</keyword>
<evidence type="ECO:0000256" key="6">
    <source>
        <dbReference type="ARBA" id="ARBA00022723"/>
    </source>
</evidence>
<dbReference type="SFLD" id="SFLDG00002">
    <property type="entry name" value="C1.7:_P-type_atpase_like"/>
    <property type="match status" value="1"/>
</dbReference>
<reference evidence="19 20" key="1">
    <citation type="journal article" date="2023" name="Science">
        <title>Elucidation of the pathway for biosynthesis of saponin adjuvants from the soapbark tree.</title>
        <authorList>
            <person name="Reed J."/>
            <person name="Orme A."/>
            <person name="El-Demerdash A."/>
            <person name="Owen C."/>
            <person name="Martin L.B.B."/>
            <person name="Misra R.C."/>
            <person name="Kikuchi S."/>
            <person name="Rejzek M."/>
            <person name="Martin A.C."/>
            <person name="Harkess A."/>
            <person name="Leebens-Mack J."/>
            <person name="Louveau T."/>
            <person name="Stephenson M.J."/>
            <person name="Osbourn A."/>
        </authorList>
    </citation>
    <scope>NUCLEOTIDE SEQUENCE [LARGE SCALE GENOMIC DNA]</scope>
    <source>
        <strain evidence="19">S10</strain>
    </source>
</reference>
<accession>A0AAD7QJ17</accession>
<dbReference type="Pfam" id="PF00690">
    <property type="entry name" value="Cation_ATPase_N"/>
    <property type="match status" value="1"/>
</dbReference>
<dbReference type="FunFam" id="1.20.1110.10:FF:000036">
    <property type="entry name" value="Calcium-transporting ATPase"/>
    <property type="match status" value="1"/>
</dbReference>
<dbReference type="GO" id="GO:0046872">
    <property type="term" value="F:metal ion binding"/>
    <property type="evidence" value="ECO:0007669"/>
    <property type="project" value="UniProtKB-KW"/>
</dbReference>
<feature type="transmembrane region" description="Helical" evidence="17">
    <location>
        <begin position="989"/>
        <end position="1010"/>
    </location>
</feature>
<evidence type="ECO:0000313" key="20">
    <source>
        <dbReference type="Proteomes" id="UP001163823"/>
    </source>
</evidence>
<dbReference type="InterPro" id="IPR024750">
    <property type="entry name" value="Ca_ATPase_N_dom"/>
</dbReference>
<dbReference type="Gene3D" id="1.20.1110.10">
    <property type="entry name" value="Calcium-transporting ATPase, transmembrane domain"/>
    <property type="match status" value="1"/>
</dbReference>
<dbReference type="SUPFAM" id="SSF81665">
    <property type="entry name" value="Calcium ATPase, transmembrane domain M"/>
    <property type="match status" value="1"/>
</dbReference>
<keyword evidence="11" id="KW-0112">Calmodulin-binding</keyword>
<evidence type="ECO:0000256" key="7">
    <source>
        <dbReference type="ARBA" id="ARBA00022741"/>
    </source>
</evidence>
<keyword evidence="5 17" id="KW-0812">Transmembrane</keyword>
<evidence type="ECO:0000256" key="12">
    <source>
        <dbReference type="ARBA" id="ARBA00022967"/>
    </source>
</evidence>
<name>A0AAD7QJ17_QUISA</name>
<dbReference type="InterPro" id="IPR023299">
    <property type="entry name" value="ATPase_P-typ_cyto_dom_N"/>
</dbReference>
<evidence type="ECO:0000256" key="3">
    <source>
        <dbReference type="ARBA" id="ARBA00022448"/>
    </source>
</evidence>
<dbReference type="InterPro" id="IPR059000">
    <property type="entry name" value="ATPase_P-type_domA"/>
</dbReference>
<dbReference type="SUPFAM" id="SSF81660">
    <property type="entry name" value="Metal cation-transporting ATPase, ATP-binding domain N"/>
    <property type="match status" value="1"/>
</dbReference>
<keyword evidence="14 17" id="KW-0406">Ion transport</keyword>
<dbReference type="Gene3D" id="3.40.50.1000">
    <property type="entry name" value="HAD superfamily/HAD-like"/>
    <property type="match status" value="1"/>
</dbReference>
<dbReference type="GO" id="GO:0016887">
    <property type="term" value="F:ATP hydrolysis activity"/>
    <property type="evidence" value="ECO:0007669"/>
    <property type="project" value="InterPro"/>
</dbReference>
<dbReference type="PRINTS" id="PR00120">
    <property type="entry name" value="HATPASE"/>
</dbReference>
<dbReference type="Gene3D" id="3.40.1110.10">
    <property type="entry name" value="Calcium-transporting ATPase, cytoplasmic domain N"/>
    <property type="match status" value="1"/>
</dbReference>
<feature type="transmembrane region" description="Helical" evidence="17">
    <location>
        <begin position="883"/>
        <end position="905"/>
    </location>
</feature>
<feature type="domain" description="Cation-transporting P-type ATPase N-terminal" evidence="18">
    <location>
        <begin position="113"/>
        <end position="187"/>
    </location>
</feature>
<evidence type="ECO:0000256" key="13">
    <source>
        <dbReference type="ARBA" id="ARBA00022989"/>
    </source>
</evidence>
<evidence type="ECO:0000256" key="10">
    <source>
        <dbReference type="ARBA" id="ARBA00022842"/>
    </source>
</evidence>
<keyword evidence="15 17" id="KW-0472">Membrane</keyword>
<dbReference type="SFLD" id="SFLDF00027">
    <property type="entry name" value="p-type_atpase"/>
    <property type="match status" value="1"/>
</dbReference>
<dbReference type="FunFam" id="3.40.1110.10:FF:000011">
    <property type="entry name" value="Calcium-transporting ATPase"/>
    <property type="match status" value="1"/>
</dbReference>
<evidence type="ECO:0000256" key="4">
    <source>
        <dbReference type="ARBA" id="ARBA00022568"/>
    </source>
</evidence>
<dbReference type="PROSITE" id="PS00154">
    <property type="entry name" value="ATPASE_E1_E2"/>
    <property type="match status" value="1"/>
</dbReference>
<dbReference type="InterPro" id="IPR018303">
    <property type="entry name" value="ATPase_P-typ_P_site"/>
</dbReference>
<dbReference type="Pfam" id="PF13246">
    <property type="entry name" value="Cation_ATPase"/>
    <property type="match status" value="1"/>
</dbReference>
<dbReference type="Pfam" id="PF00122">
    <property type="entry name" value="E1-E2_ATPase"/>
    <property type="match status" value="1"/>
</dbReference>
<feature type="transmembrane region" description="Helical" evidence="17">
    <location>
        <begin position="170"/>
        <end position="189"/>
    </location>
</feature>
<dbReference type="SUPFAM" id="SSF56784">
    <property type="entry name" value="HAD-like"/>
    <property type="match status" value="1"/>
</dbReference>
<dbReference type="FunFam" id="1.20.1110.10:FF:000039">
    <property type="entry name" value="Calcium-transporting ATPase"/>
    <property type="match status" value="1"/>
</dbReference>
<evidence type="ECO:0000256" key="1">
    <source>
        <dbReference type="ARBA" id="ARBA00004141"/>
    </source>
</evidence>
<evidence type="ECO:0000256" key="15">
    <source>
        <dbReference type="ARBA" id="ARBA00023136"/>
    </source>
</evidence>
<dbReference type="PANTHER" id="PTHR24093">
    <property type="entry name" value="CATION TRANSPORTING ATPASE"/>
    <property type="match status" value="1"/>
</dbReference>
<feature type="transmembrane region" description="Helical" evidence="17">
    <location>
        <begin position="195"/>
        <end position="215"/>
    </location>
</feature>
<dbReference type="InterPro" id="IPR023298">
    <property type="entry name" value="ATPase_P-typ_TM_dom_sf"/>
</dbReference>
<proteinExistence type="inferred from homology"/>
<dbReference type="FunFam" id="1.20.5.170:FF:000026">
    <property type="entry name" value="Calcium-transporting ATPase"/>
    <property type="match status" value="1"/>
</dbReference>
<evidence type="ECO:0000256" key="16">
    <source>
        <dbReference type="ARBA" id="ARBA00048694"/>
    </source>
</evidence>
<dbReference type="EMBL" id="JARAOO010000001">
    <property type="protein sequence ID" value="KAJ7982274.1"/>
    <property type="molecule type" value="Genomic_DNA"/>
</dbReference>
<dbReference type="InterPro" id="IPR008250">
    <property type="entry name" value="ATPase_P-typ_transduc_dom_A_sf"/>
</dbReference>
<dbReference type="Proteomes" id="UP001163823">
    <property type="component" value="Chromosome 1"/>
</dbReference>
<dbReference type="InterPro" id="IPR044492">
    <property type="entry name" value="P_typ_ATPase_HD_dom"/>
</dbReference>
<sequence length="1035" mass="113458">MEQYLRDNFDVHHKRPSEEALRRWRSAVSVVKNPRRRFRMVADLAKRAEAQRKREKLQEKIRIALYVQKAALHFIDAGKRGTYMLSKEVREAGFGIEPEELASIVRSHDIKGLEHYGGVEGLASEVSASFKDGVVFDSVPLRQKIYGVNRCTEKPSRSFGMFLWDAMQDLTLIILMFCAVVSVGVGIATEGWPKGMYDGVGIILCICLVVMVTAISDYKQSLQFKDLDKEKKNVTIQVTRDGSREKVSIYDLVVGDIVLLSIGDIVPADGLYISGYSLSVDESSLSGESEAVNVTQDKPFLLSGTKVQDGSGKMLVTSVGMRTEWGRLMATLSEGGVDETPLQVKLNGVATIIGKIGLGISVLTFVVLTGRFLIEKAIHHEISSWGLDDAKKLLNFFATAVIIIVVAVPEGLPLAVTLSLAFAMKKLMNDKALVRHLSACETMGSASCICTDKTGTLTTNHMVVDKVWICEQTKAIKSNDNENVLKSSISEKVFHLLLQSIFQNTGSEVVKKADGKRKIMGTPTESALIEFGLLLGGDSGSYNEEYKIVKVEPFNSIRKKMSVVVALPSTDRFRAFCKGASEIILKVCDKIIDPKGEAVPLSEEQRNNITNVINGFASEALRTLCLAFKDMKGASNVDAIPEDNYTLIAVVGIKDPVRPGVKDAVKICLAAGITVRMVTGDNINTAKAIAKECGILTDGLAIEGPDFRNKSQQEMDELIPKLQVMARSLPLDKHTLVTRLRQDFEEVVAVTGDGTNDAPALHEADIGLAMGISGTEVAKENADVIVMDDNFTTIVNVARWGRSVYINIQKFVQFQLTVNVVALTLNFISACVSGSAPLTAVQMLWVNMIMDTLGALALATEPPHEGLMKRPPVGRNINIITGIMWRNIIGQSIYQIVVLLVLTFFGKRLLDLESPDATLVLNTFIFNSFVFCQVFNEINSRDMEKINVFRGMFSSWIFMVVMVSTISFQVIIVEFLGTFAETVPLNLELWLASILIGAASLPVAVVLKCIPISDTNLTSKHHNGYEPLPSGPELA</sequence>
<keyword evidence="20" id="KW-1185">Reference proteome</keyword>
<keyword evidence="13 17" id="KW-1133">Transmembrane helix</keyword>
<dbReference type="KEGG" id="qsa:O6P43_001417"/>
<evidence type="ECO:0000256" key="11">
    <source>
        <dbReference type="ARBA" id="ARBA00022860"/>
    </source>
</evidence>
<dbReference type="InterPro" id="IPR006068">
    <property type="entry name" value="ATPase_P-typ_cation-transptr_C"/>
</dbReference>
<evidence type="ECO:0000256" key="8">
    <source>
        <dbReference type="ARBA" id="ARBA00022837"/>
    </source>
</evidence>
<dbReference type="GO" id="GO:0005524">
    <property type="term" value="F:ATP binding"/>
    <property type="evidence" value="ECO:0007669"/>
    <property type="project" value="UniProtKB-KW"/>
</dbReference>
<dbReference type="CDD" id="cd02081">
    <property type="entry name" value="P-type_ATPase_Ca_PMCA-like"/>
    <property type="match status" value="1"/>
</dbReference>
<keyword evidence="10" id="KW-0460">Magnesium</keyword>
<dbReference type="SUPFAM" id="SSF81653">
    <property type="entry name" value="Calcium ATPase, transduction domain A"/>
    <property type="match status" value="1"/>
</dbReference>
<dbReference type="PRINTS" id="PR00119">
    <property type="entry name" value="CATATPASE"/>
</dbReference>
<keyword evidence="8 17" id="KW-0106">Calcium</keyword>
<keyword evidence="4 17" id="KW-0109">Calcium transport</keyword>
<organism evidence="19 20">
    <name type="scientific">Quillaja saponaria</name>
    <name type="common">Soap bark tree</name>
    <dbReference type="NCBI Taxonomy" id="32244"/>
    <lineage>
        <taxon>Eukaryota</taxon>
        <taxon>Viridiplantae</taxon>
        <taxon>Streptophyta</taxon>
        <taxon>Embryophyta</taxon>
        <taxon>Tracheophyta</taxon>
        <taxon>Spermatophyta</taxon>
        <taxon>Magnoliopsida</taxon>
        <taxon>eudicotyledons</taxon>
        <taxon>Gunneridae</taxon>
        <taxon>Pentapetalae</taxon>
        <taxon>rosids</taxon>
        <taxon>fabids</taxon>
        <taxon>Fabales</taxon>
        <taxon>Quillajaceae</taxon>
        <taxon>Quillaja</taxon>
    </lineage>
</organism>
<keyword evidence="7 17" id="KW-0547">Nucleotide-binding</keyword>
<comment type="caution">
    <text evidence="17">Lacks conserved residue(s) required for the propagation of feature annotation.</text>
</comment>
<dbReference type="FunFam" id="3.40.50.1000:FF:000011">
    <property type="entry name" value="Calcium-transporting ATPase"/>
    <property type="match status" value="1"/>
</dbReference>
<dbReference type="NCBIfam" id="TIGR01517">
    <property type="entry name" value="ATPase-IIB_Ca"/>
    <property type="match status" value="1"/>
</dbReference>
<comment type="catalytic activity">
    <reaction evidence="16 17">
        <text>Ca(2+)(in) + ATP + H2O = Ca(2+)(out) + ADP + phosphate + H(+)</text>
        <dbReference type="Rhea" id="RHEA:18105"/>
        <dbReference type="ChEBI" id="CHEBI:15377"/>
        <dbReference type="ChEBI" id="CHEBI:15378"/>
        <dbReference type="ChEBI" id="CHEBI:29108"/>
        <dbReference type="ChEBI" id="CHEBI:30616"/>
        <dbReference type="ChEBI" id="CHEBI:43474"/>
        <dbReference type="ChEBI" id="CHEBI:456216"/>
        <dbReference type="EC" id="7.2.2.10"/>
    </reaction>
</comment>
<dbReference type="InterPro" id="IPR023214">
    <property type="entry name" value="HAD_sf"/>
</dbReference>
<dbReference type="Gene3D" id="2.70.150.10">
    <property type="entry name" value="Calcium-transporting ATPase, cytoplasmic transduction domain A"/>
    <property type="match status" value="1"/>
</dbReference>
<evidence type="ECO:0000259" key="18">
    <source>
        <dbReference type="SMART" id="SM00831"/>
    </source>
</evidence>
<dbReference type="NCBIfam" id="TIGR01494">
    <property type="entry name" value="ATPase_P-type"/>
    <property type="match status" value="3"/>
</dbReference>
<keyword evidence="3 17" id="KW-0813">Transport</keyword>
<protein>
    <recommendedName>
        <fullName evidence="17">Calcium-transporting ATPase</fullName>
        <ecNumber evidence="17">7.2.2.10</ecNumber>
    </recommendedName>
</protein>
<dbReference type="EC" id="7.2.2.10" evidence="17"/>
<dbReference type="GO" id="GO:0005516">
    <property type="term" value="F:calmodulin binding"/>
    <property type="evidence" value="ECO:0007669"/>
    <property type="project" value="UniProtKB-KW"/>
</dbReference>
<comment type="function">
    <text evidence="17">Catalyzes the hydrolysis of ATP coupled with the transport of calcium.</text>
</comment>
<dbReference type="SFLD" id="SFLDS00003">
    <property type="entry name" value="Haloacid_Dehalogenase"/>
    <property type="match status" value="1"/>
</dbReference>
<dbReference type="AlphaFoldDB" id="A0AAD7QJ17"/>
<dbReference type="Pfam" id="PF12515">
    <property type="entry name" value="CaATP_NAI"/>
    <property type="match status" value="1"/>
</dbReference>
<dbReference type="InterPro" id="IPR001757">
    <property type="entry name" value="P_typ_ATPase"/>
</dbReference>
<dbReference type="Gene3D" id="1.20.5.170">
    <property type="match status" value="1"/>
</dbReference>
<evidence type="ECO:0000256" key="17">
    <source>
        <dbReference type="RuleBase" id="RU361146"/>
    </source>
</evidence>
<dbReference type="SMART" id="SM00831">
    <property type="entry name" value="Cation_ATPase_N"/>
    <property type="match status" value="1"/>
</dbReference>
<dbReference type="GO" id="GO:0005886">
    <property type="term" value="C:plasma membrane"/>
    <property type="evidence" value="ECO:0007669"/>
    <property type="project" value="TreeGrafter"/>
</dbReference>
<dbReference type="Pfam" id="PF00689">
    <property type="entry name" value="Cation_ATPase_C"/>
    <property type="match status" value="1"/>
</dbReference>
<gene>
    <name evidence="19" type="ORF">O6P43_001417</name>
</gene>
<evidence type="ECO:0000256" key="2">
    <source>
        <dbReference type="ARBA" id="ARBA00006124"/>
    </source>
</evidence>
<comment type="subcellular location">
    <subcellularLocation>
        <location evidence="1 17">Membrane</location>
        <topology evidence="1 17">Multi-pass membrane protein</topology>
    </subcellularLocation>
</comment>
<feature type="transmembrane region" description="Helical" evidence="17">
    <location>
        <begin position="956"/>
        <end position="977"/>
    </location>
</feature>
<comment type="similarity">
    <text evidence="2 17">Belongs to the cation transport ATPase (P-type) (TC 3.A.3) family. Type IIB subfamily.</text>
</comment>
<keyword evidence="12" id="KW-1278">Translocase</keyword>
<dbReference type="InterPro" id="IPR004014">
    <property type="entry name" value="ATPase_P-typ_cation-transptr_N"/>
</dbReference>
<dbReference type="InterPro" id="IPR006408">
    <property type="entry name" value="P-type_ATPase_IIB"/>
</dbReference>